<dbReference type="RefSeq" id="XP_043132064.1">
    <property type="nucleotide sequence ID" value="XM_043284897.1"/>
</dbReference>
<proteinExistence type="predicted"/>
<accession>A0A7R7VFV4</accession>
<organism evidence="1 2">
    <name type="scientific">Aspergillus chevalieri</name>
    <name type="common">Eurotium chevalieri</name>
    <dbReference type="NCBI Taxonomy" id="182096"/>
    <lineage>
        <taxon>Eukaryota</taxon>
        <taxon>Fungi</taxon>
        <taxon>Dikarya</taxon>
        <taxon>Ascomycota</taxon>
        <taxon>Pezizomycotina</taxon>
        <taxon>Eurotiomycetes</taxon>
        <taxon>Eurotiomycetidae</taxon>
        <taxon>Eurotiales</taxon>
        <taxon>Aspergillaceae</taxon>
        <taxon>Aspergillus</taxon>
        <taxon>Aspergillus subgen. Aspergillus</taxon>
    </lineage>
</organism>
<gene>
    <name evidence="1" type="ORF">ACHE_10943A</name>
</gene>
<dbReference type="GeneID" id="66977900"/>
<dbReference type="EMBL" id="AP024416">
    <property type="protein sequence ID" value="BCR83542.1"/>
    <property type="molecule type" value="Genomic_DNA"/>
</dbReference>
<name>A0A7R7VFV4_ASPCH</name>
<evidence type="ECO:0000313" key="1">
    <source>
        <dbReference type="EMBL" id="BCR83542.1"/>
    </source>
</evidence>
<protein>
    <submittedName>
        <fullName evidence="1">Uncharacterized protein</fullName>
    </submittedName>
</protein>
<reference evidence="1" key="1">
    <citation type="submission" date="2021-01" db="EMBL/GenBank/DDBJ databases">
        <authorList>
            <consortium name="Aspergillus chevalieri M1 genome sequencing consortium"/>
            <person name="Kazuki M."/>
            <person name="Futagami T."/>
        </authorList>
    </citation>
    <scope>NUCLEOTIDE SEQUENCE</scope>
    <source>
        <strain evidence="1">M1</strain>
    </source>
</reference>
<reference evidence="1" key="2">
    <citation type="submission" date="2021-02" db="EMBL/GenBank/DDBJ databases">
        <title>Aspergillus chevalieri M1 genome sequence.</title>
        <authorList>
            <person name="Kadooka C."/>
            <person name="Mori K."/>
            <person name="Futagami T."/>
        </authorList>
    </citation>
    <scope>NUCLEOTIDE SEQUENCE</scope>
    <source>
        <strain evidence="1">M1</strain>
    </source>
</reference>
<keyword evidence="2" id="KW-1185">Reference proteome</keyword>
<dbReference type="AlphaFoldDB" id="A0A7R7VFV4"/>
<dbReference type="KEGG" id="ache:ACHE_10943A"/>
<evidence type="ECO:0000313" key="2">
    <source>
        <dbReference type="Proteomes" id="UP000637239"/>
    </source>
</evidence>
<dbReference type="Proteomes" id="UP000637239">
    <property type="component" value="Chromosome 1"/>
</dbReference>
<sequence length="237" mass="27474">MVNQQTRNRAVEGKALLDYILYELCNAAEFYSVDRTPVAQHISQSGTEDPSIVVLETHTQGWPTLEDLFKRLLALRLLALRFEEWLESKGHSEATYRSGCPRHHGQRGAFIHDQHLPSKCRRWIESGQKLLEIERRTGEPGISLVFILVLPKIQHLYRSAVEEVITLLQQDSYQPVMLLAHDLGDDIRRYFYFYCYSINKKFTLPSKRSEPTTTHVTELHRDTQARVQSYIFINCGA</sequence>